<evidence type="ECO:0000313" key="3">
    <source>
        <dbReference type="Proteomes" id="UP000605992"/>
    </source>
</evidence>
<evidence type="ECO:0000313" key="2">
    <source>
        <dbReference type="EMBL" id="GII54157.1"/>
    </source>
</evidence>
<feature type="compositionally biased region" description="Basic and acidic residues" evidence="1">
    <location>
        <begin position="1"/>
        <end position="20"/>
    </location>
</feature>
<dbReference type="Proteomes" id="UP000605992">
    <property type="component" value="Unassembled WGS sequence"/>
</dbReference>
<comment type="caution">
    <text evidence="2">The sequence shown here is derived from an EMBL/GenBank/DDBJ whole genome shotgun (WGS) entry which is preliminary data.</text>
</comment>
<keyword evidence="3" id="KW-1185">Reference proteome</keyword>
<name>A0A8J3XTA9_9ACTN</name>
<organism evidence="2 3">
    <name type="scientific">Planotetraspora thailandica</name>
    <dbReference type="NCBI Taxonomy" id="487172"/>
    <lineage>
        <taxon>Bacteria</taxon>
        <taxon>Bacillati</taxon>
        <taxon>Actinomycetota</taxon>
        <taxon>Actinomycetes</taxon>
        <taxon>Streptosporangiales</taxon>
        <taxon>Streptosporangiaceae</taxon>
        <taxon>Planotetraspora</taxon>
    </lineage>
</organism>
<evidence type="ECO:0000256" key="1">
    <source>
        <dbReference type="SAM" id="MobiDB-lite"/>
    </source>
</evidence>
<dbReference type="RefSeq" id="WP_203944399.1">
    <property type="nucleotide sequence ID" value="NZ_BOOR01000014.1"/>
</dbReference>
<sequence length="56" mass="6484">MYGHRRQQDCVEHGHADRTSQSRPSYGAVVVSFPDGDDRHEYGKTEHNADCQTHWQ</sequence>
<proteinExistence type="predicted"/>
<feature type="compositionally biased region" description="Basic and acidic residues" evidence="1">
    <location>
        <begin position="36"/>
        <end position="49"/>
    </location>
</feature>
<dbReference type="EMBL" id="BOOR01000014">
    <property type="protein sequence ID" value="GII54157.1"/>
    <property type="molecule type" value="Genomic_DNA"/>
</dbReference>
<reference evidence="2" key="1">
    <citation type="submission" date="2021-01" db="EMBL/GenBank/DDBJ databases">
        <title>Whole genome shotgun sequence of Planotetraspora thailandica NBRC 104271.</title>
        <authorList>
            <person name="Komaki H."/>
            <person name="Tamura T."/>
        </authorList>
    </citation>
    <scope>NUCLEOTIDE SEQUENCE</scope>
    <source>
        <strain evidence="2">NBRC 104271</strain>
    </source>
</reference>
<protein>
    <submittedName>
        <fullName evidence="2">Uncharacterized protein</fullName>
    </submittedName>
</protein>
<accession>A0A8J3XTA9</accession>
<feature type="region of interest" description="Disordered" evidence="1">
    <location>
        <begin position="1"/>
        <end position="56"/>
    </location>
</feature>
<dbReference type="AlphaFoldDB" id="A0A8J3XTA9"/>
<gene>
    <name evidence="2" type="ORF">Pth03_25460</name>
</gene>